<evidence type="ECO:0000313" key="5">
    <source>
        <dbReference type="Proteomes" id="UP001291623"/>
    </source>
</evidence>
<dbReference type="Gene3D" id="2.130.10.10">
    <property type="entry name" value="YVTN repeat-like/Quinoprotein amine dehydrogenase"/>
    <property type="match status" value="2"/>
</dbReference>
<reference evidence="4" key="1">
    <citation type="submission" date="2023-12" db="EMBL/GenBank/DDBJ databases">
        <title>Genome assembly of Anisodus tanguticus.</title>
        <authorList>
            <person name="Wang Y.-J."/>
        </authorList>
    </citation>
    <scope>NUCLEOTIDE SEQUENCE</scope>
    <source>
        <strain evidence="4">KB-2021</strain>
        <tissue evidence="4">Leaf</tissue>
    </source>
</reference>
<evidence type="ECO:0000256" key="2">
    <source>
        <dbReference type="ARBA" id="ARBA00022737"/>
    </source>
</evidence>
<comment type="caution">
    <text evidence="4">The sequence shown here is derived from an EMBL/GenBank/DDBJ whole genome shotgun (WGS) entry which is preliminary data.</text>
</comment>
<accession>A0AAE1SY20</accession>
<dbReference type="PRINTS" id="PR00320">
    <property type="entry name" value="GPROTEINBRPT"/>
</dbReference>
<dbReference type="InterPro" id="IPR036322">
    <property type="entry name" value="WD40_repeat_dom_sf"/>
</dbReference>
<name>A0AAE1SY20_9SOLA</name>
<keyword evidence="2" id="KW-0677">Repeat</keyword>
<dbReference type="SUPFAM" id="SSF50978">
    <property type="entry name" value="WD40 repeat-like"/>
    <property type="match status" value="1"/>
</dbReference>
<organism evidence="4 5">
    <name type="scientific">Anisodus tanguticus</name>
    <dbReference type="NCBI Taxonomy" id="243964"/>
    <lineage>
        <taxon>Eukaryota</taxon>
        <taxon>Viridiplantae</taxon>
        <taxon>Streptophyta</taxon>
        <taxon>Embryophyta</taxon>
        <taxon>Tracheophyta</taxon>
        <taxon>Spermatophyta</taxon>
        <taxon>Magnoliopsida</taxon>
        <taxon>eudicotyledons</taxon>
        <taxon>Gunneridae</taxon>
        <taxon>Pentapetalae</taxon>
        <taxon>asterids</taxon>
        <taxon>lamiids</taxon>
        <taxon>Solanales</taxon>
        <taxon>Solanaceae</taxon>
        <taxon>Solanoideae</taxon>
        <taxon>Hyoscyameae</taxon>
        <taxon>Anisodus</taxon>
    </lineage>
</organism>
<sequence>MGKITCPLPCHQSNKTSTNYNHSNSSSSLYSQLSLPSVPSLTQPSTLLDLFSKNTLCASTFKCLSSSVFCLSLAGKGLYSGTSNGEILLFNVDPLIQQNNPIVVAQCSSSIKSIVILGDKLFSAHQDHKTRVWRIDNYDRSYCKCIATLPTLNDRCMRLFNAKNYVEVRRHKKCTWVHHVDTVSALALSSDSSLLYSASWDRTFKVWRTSDFKCVESVWNAHDDAINAIALSKNGYVYTGSADMRIKVWKRSEQGEKNLHTLVATLEKHKSAVNALALSTDGSVLYSGACDRSIIVWEKDSSGGNGKMVVSGALRGHTKAILCLAVVADLVCSGSADKTVRIWKKGIGKSYSCLAILEGHNGPVKCLTASLDSNSSSSSNSKDDFGCGNFYVVYSGSLDCDIKVWKIWVPCL</sequence>
<dbReference type="InterPro" id="IPR045182">
    <property type="entry name" value="JINGUBANG-like"/>
</dbReference>
<evidence type="ECO:0000256" key="1">
    <source>
        <dbReference type="ARBA" id="ARBA00022574"/>
    </source>
</evidence>
<dbReference type="InterPro" id="IPR001680">
    <property type="entry name" value="WD40_rpt"/>
</dbReference>
<feature type="repeat" description="WD" evidence="3">
    <location>
        <begin position="314"/>
        <end position="344"/>
    </location>
</feature>
<dbReference type="EMBL" id="JAVYJV010000002">
    <property type="protein sequence ID" value="KAK4376791.1"/>
    <property type="molecule type" value="Genomic_DNA"/>
</dbReference>
<feature type="repeat" description="WD" evidence="3">
    <location>
        <begin position="266"/>
        <end position="298"/>
    </location>
</feature>
<dbReference type="PANTHER" id="PTHR22844">
    <property type="entry name" value="F-BOX AND WD40 DOMAIN PROTEIN"/>
    <property type="match status" value="1"/>
</dbReference>
<feature type="repeat" description="WD" evidence="3">
    <location>
        <begin position="219"/>
        <end position="250"/>
    </location>
</feature>
<dbReference type="AlphaFoldDB" id="A0AAE1SY20"/>
<dbReference type="FunFam" id="2.130.10.10:FF:000775">
    <property type="entry name" value="BnaA09g28200D protein"/>
    <property type="match status" value="1"/>
</dbReference>
<dbReference type="PROSITE" id="PS50082">
    <property type="entry name" value="WD_REPEATS_2"/>
    <property type="match status" value="4"/>
</dbReference>
<dbReference type="InterPro" id="IPR015943">
    <property type="entry name" value="WD40/YVTN_repeat-like_dom_sf"/>
</dbReference>
<dbReference type="Proteomes" id="UP001291623">
    <property type="component" value="Unassembled WGS sequence"/>
</dbReference>
<dbReference type="Pfam" id="PF00400">
    <property type="entry name" value="WD40"/>
    <property type="match status" value="5"/>
</dbReference>
<dbReference type="InterPro" id="IPR020472">
    <property type="entry name" value="WD40_PAC1"/>
</dbReference>
<dbReference type="PANTHER" id="PTHR22844:SF373">
    <property type="entry name" value="F-BOX AND WD40 DOMAIN PROTEIN"/>
    <property type="match status" value="1"/>
</dbReference>
<feature type="repeat" description="WD" evidence="3">
    <location>
        <begin position="176"/>
        <end position="217"/>
    </location>
</feature>
<evidence type="ECO:0000256" key="3">
    <source>
        <dbReference type="PROSITE-ProRule" id="PRU00221"/>
    </source>
</evidence>
<keyword evidence="1 3" id="KW-0853">WD repeat</keyword>
<dbReference type="SMART" id="SM00320">
    <property type="entry name" value="WD40"/>
    <property type="match status" value="7"/>
</dbReference>
<dbReference type="PROSITE" id="PS50294">
    <property type="entry name" value="WD_REPEATS_REGION"/>
    <property type="match status" value="4"/>
</dbReference>
<evidence type="ECO:0000313" key="4">
    <source>
        <dbReference type="EMBL" id="KAK4376791.1"/>
    </source>
</evidence>
<gene>
    <name evidence="4" type="ORF">RND71_003087</name>
</gene>
<protein>
    <submittedName>
        <fullName evidence="4">Uncharacterized protein</fullName>
    </submittedName>
</protein>
<proteinExistence type="predicted"/>
<keyword evidence="5" id="KW-1185">Reference proteome</keyword>